<evidence type="ECO:0000313" key="4">
    <source>
        <dbReference type="EMBL" id="MBD2194135.1"/>
    </source>
</evidence>
<feature type="domain" description="DUF11" evidence="2">
    <location>
        <begin position="990"/>
        <end position="1101"/>
    </location>
</feature>
<dbReference type="PANTHER" id="PTHR34819">
    <property type="entry name" value="LARGE CYSTEINE-RICH PERIPLASMIC PROTEIN OMCB"/>
    <property type="match status" value="1"/>
</dbReference>
<dbReference type="Pfam" id="PF13448">
    <property type="entry name" value="DUF4114"/>
    <property type="match status" value="1"/>
</dbReference>
<feature type="domain" description="DUF11" evidence="2">
    <location>
        <begin position="1114"/>
        <end position="1228"/>
    </location>
</feature>
<keyword evidence="5" id="KW-1185">Reference proteome</keyword>
<dbReference type="InterPro" id="IPR051172">
    <property type="entry name" value="Chlamydia_OmcB"/>
</dbReference>
<dbReference type="InterPro" id="IPR013783">
    <property type="entry name" value="Ig-like_fold"/>
</dbReference>
<dbReference type="Gene3D" id="2.60.40.10">
    <property type="entry name" value="Immunoglobulins"/>
    <property type="match status" value="2"/>
</dbReference>
<feature type="domain" description="DUF4114" evidence="3">
    <location>
        <begin position="1636"/>
        <end position="1708"/>
    </location>
</feature>
<sequence length="1710" mass="181863">MSANYSFLSNDSDKQSNNVIKSALELAKNQLYSFANSPDFQPEMQLVFGLGVNTTGIQNAWQNQDFSIIPDIQIRSGAELAGAVGAYAQATNTIYVSQGYLNQNTANSSAITSVLLEEIGHAIDAKLNQVDAPGDEGAIFSGLVQGKTFESEQLQQLQAKDDTAIITLDGQELVVEQATTGFVSGGFEGSVKTIKLDSKGGGTATYFYEMYTIPDNLILRYEGKDILNTGFVSGSKTGTVNIPKGNSDELQVILATNDEGTAWDYKIDTKNCPEPLPFKISLVNGTEEEKNGKCILQGTINIGRQGFFPMLQVEGTVEYDANKITVDGIVSSLIGAGLVKTTPLFKSKFDIDVKTATGSLEEDKSFANQYQLGGMDVDFSSLSINPNGLALGAKFKLIEDLGLPDYFFSGSDGLLITQNDVKLGSSIKFSIPNFKDFQLFKFFPVREFNDFSIEYLAPEDKVKIKGKLVIDPFAKPDGSAGQIGKIIADFSGDNYIQIQGGKGDVKGSLSVSNIKLPNGWGISEATLKLDTVNKDIAGKAKVTFPFGASVPPKKIGAGLELGFKLPIPPVELNLIGAEVDGLNVPIGNTGAFLQGLSGKIENFAPSDQDPIEFTGGLKLTAGPKVPADLTAIGGGKFEAALVDLDATVNVNEKRIKGSGKFKMINEQVASGNVDAEINWNKGFFETKGGYSLIDGLIKTQSGFKASTNFDITMSGGASVNIPKFVPFLGGAQISSGNFLFNFTNNGNLSDDFGAAWRTINIQKLGLNLSFVGGFKAFFDGKVEIIGSKNLPKTSSFTIAPGTDWILMGADWENANDNVKVKVKAPDGTIFNESDFAVTGKIAIVDELTNSTTRVVIVSNPEPGIWDIDAVDETGLGQVTYSAFRDSIAPTIAITSPSTDITDQNVTISYNAFDADSNAKVSLFYDTDNEGFDGILIKDGLDETDGAGSFVWNTEGIATGDYYIYGMIMDENNPISLNYSTGQVKVTEEADLSVTKTTNTDSVNVGSNLTYTITVTNNGTSTAKSIVLSDILPEGVSFVSSSINPTTQSDNQLTFDIGDLEKDQKKTVNITITPPTTGTITNTATVTTKTYDPDVTNNVAIVDTTVAEVPLLPTDLLLTSNATNTPVNLGDTITYTLTVTNNGNSQATGVKLIDDIGSLGVKDVSAIASQGNTFVDFNGNVVAELGNIDKGGKATVTINATAITADTLRNTAIVTSNESDSNTSDNYLSQSKTINSIAPDSADLELTLAVDKENPNVGDQLTFTLTITNKGTGIASSIKVANLLPTGLSFISATPEQGTYDSITGVWDVGNIRDNVSRSLTIIANVETANALINKAEVTGVSETDPDSTPNNNNPNEDDQASVTLNAALAITTLTKISDNVFTIIGGANKPKLQVTLTESNSNQINELGVFTVDDAQGKINGIAPGEAGYIQAALNKSKVVFSTIANVPNGFNIKNLKSILEFNFGDNLRFFLVKNGTIDSVQNGITPTTDILFSDISRQTITELGTDGFSLAWKDGSNNNADFKDLVVNIKSTNDPLLLGTNLQGTRQGEVIDLQGINQDVKVDFVVNREAAFSNFVGLYKVADENGGIDIDGNGTIDFRPGDSGYAQAAVKNRVAGIDLRVDNQGTATFTDKLLTGGSIFAPFILTNGRTVDQVLNGQVDQIYFAYLGANSDKVDHIRLLGNNTFGFEDLPGGGDNDFNDVIVRAELTL</sequence>
<dbReference type="Pfam" id="PF01345">
    <property type="entry name" value="DUF11"/>
    <property type="match status" value="3"/>
</dbReference>
<evidence type="ECO:0000259" key="2">
    <source>
        <dbReference type="Pfam" id="PF01345"/>
    </source>
</evidence>
<feature type="domain" description="DUF11" evidence="2">
    <location>
        <begin position="1242"/>
        <end position="1352"/>
    </location>
</feature>
<evidence type="ECO:0000256" key="1">
    <source>
        <dbReference type="SAM" id="MobiDB-lite"/>
    </source>
</evidence>
<dbReference type="RefSeq" id="WP_190550904.1">
    <property type="nucleotide sequence ID" value="NZ_CAWPNO010000051.1"/>
</dbReference>
<protein>
    <submittedName>
        <fullName evidence="4">DUF11 domain-containing protein</fullName>
    </submittedName>
</protein>
<dbReference type="InterPro" id="IPR025193">
    <property type="entry name" value="DUF4114"/>
</dbReference>
<evidence type="ECO:0000259" key="3">
    <source>
        <dbReference type="Pfam" id="PF13448"/>
    </source>
</evidence>
<dbReference type="NCBIfam" id="TIGR01451">
    <property type="entry name" value="B_ant_repeat"/>
    <property type="match status" value="3"/>
</dbReference>
<dbReference type="InterPro" id="IPR047589">
    <property type="entry name" value="DUF11_rpt"/>
</dbReference>
<organism evidence="4 5">
    <name type="scientific">Calothrix parietina FACHB-288</name>
    <dbReference type="NCBI Taxonomy" id="2692896"/>
    <lineage>
        <taxon>Bacteria</taxon>
        <taxon>Bacillati</taxon>
        <taxon>Cyanobacteriota</taxon>
        <taxon>Cyanophyceae</taxon>
        <taxon>Nostocales</taxon>
        <taxon>Calotrichaceae</taxon>
        <taxon>Calothrix</taxon>
    </lineage>
</organism>
<accession>A0ABR8A2P0</accession>
<proteinExistence type="predicted"/>
<dbReference type="EMBL" id="JACJQH010000002">
    <property type="protein sequence ID" value="MBD2194135.1"/>
    <property type="molecule type" value="Genomic_DNA"/>
</dbReference>
<comment type="caution">
    <text evidence="4">The sequence shown here is derived from an EMBL/GenBank/DDBJ whole genome shotgun (WGS) entry which is preliminary data.</text>
</comment>
<dbReference type="Proteomes" id="UP000658514">
    <property type="component" value="Unassembled WGS sequence"/>
</dbReference>
<reference evidence="4 5" key="1">
    <citation type="journal article" date="2020" name="ISME J.">
        <title>Comparative genomics reveals insights into cyanobacterial evolution and habitat adaptation.</title>
        <authorList>
            <person name="Chen M.Y."/>
            <person name="Teng W.K."/>
            <person name="Zhao L."/>
            <person name="Hu C.X."/>
            <person name="Zhou Y.K."/>
            <person name="Han B.P."/>
            <person name="Song L.R."/>
            <person name="Shu W.S."/>
        </authorList>
    </citation>
    <scope>NUCLEOTIDE SEQUENCE [LARGE SCALE GENOMIC DNA]</scope>
    <source>
        <strain evidence="4 5">FACHB-288</strain>
    </source>
</reference>
<dbReference type="PANTHER" id="PTHR34819:SF3">
    <property type="entry name" value="CELL SURFACE PROTEIN"/>
    <property type="match status" value="1"/>
</dbReference>
<name>A0ABR8A2P0_9CYAN</name>
<gene>
    <name evidence="4" type="ORF">H6G24_01320</name>
</gene>
<dbReference type="InterPro" id="IPR001434">
    <property type="entry name" value="OmcB-like_DUF11"/>
</dbReference>
<feature type="region of interest" description="Disordered" evidence="1">
    <location>
        <begin position="1338"/>
        <end position="1358"/>
    </location>
</feature>
<evidence type="ECO:0000313" key="5">
    <source>
        <dbReference type="Proteomes" id="UP000658514"/>
    </source>
</evidence>